<dbReference type="Proteomes" id="UP000820977">
    <property type="component" value="Unassembled WGS sequence"/>
</dbReference>
<protein>
    <submittedName>
        <fullName evidence="4">DUF5115 domain-containing protein</fullName>
    </submittedName>
</protein>
<accession>A0ABX2AZE2</accession>
<dbReference type="InterPro" id="IPR058976">
    <property type="entry name" value="CBM_1st_SusF"/>
</dbReference>
<evidence type="ECO:0000259" key="2">
    <source>
        <dbReference type="Pfam" id="PF17142"/>
    </source>
</evidence>
<gene>
    <name evidence="4" type="ORF">HPS54_02175</name>
</gene>
<name>A0ABX2AZE2_9BACT</name>
<dbReference type="InterPro" id="IPR033408">
    <property type="entry name" value="SusF_N"/>
</dbReference>
<feature type="signal peptide" evidence="1">
    <location>
        <begin position="1"/>
        <end position="18"/>
    </location>
</feature>
<feature type="domain" description="Outer membrane protein SusF N-terminal" evidence="2">
    <location>
        <begin position="20"/>
        <end position="157"/>
    </location>
</feature>
<dbReference type="RefSeq" id="WP_172343836.1">
    <property type="nucleotide sequence ID" value="NZ_CASYYZ010000021.1"/>
</dbReference>
<comment type="caution">
    <text evidence="4">The sequence shown here is derived from an EMBL/GenBank/DDBJ whole genome shotgun (WGS) entry which is preliminary data.</text>
</comment>
<organism evidence="4 5">
    <name type="scientific">Xylanibacter caecicola</name>
    <dbReference type="NCBI Taxonomy" id="2736294"/>
    <lineage>
        <taxon>Bacteria</taxon>
        <taxon>Pseudomonadati</taxon>
        <taxon>Bacteroidota</taxon>
        <taxon>Bacteroidia</taxon>
        <taxon>Bacteroidales</taxon>
        <taxon>Prevotellaceae</taxon>
        <taxon>Xylanibacter</taxon>
    </lineage>
</organism>
<dbReference type="CDD" id="cd12964">
    <property type="entry name" value="CBM-Fa"/>
    <property type="match status" value="1"/>
</dbReference>
<dbReference type="Pfam" id="PF17142">
    <property type="entry name" value="SusF_N"/>
    <property type="match status" value="1"/>
</dbReference>
<keyword evidence="5" id="KW-1185">Reference proteome</keyword>
<dbReference type="EMBL" id="JABKKJ010000002">
    <property type="protein sequence ID" value="NPE24336.1"/>
    <property type="molecule type" value="Genomic_DNA"/>
</dbReference>
<reference evidence="4 5" key="1">
    <citation type="submission" date="2020-05" db="EMBL/GenBank/DDBJ databases">
        <title>Distinct polysaccharide utilization as determinants for interspecies competition between intestinal Prevotella spp.</title>
        <authorList>
            <person name="Galvez E.J.C."/>
            <person name="Iljazovic A."/>
            <person name="Strowig T."/>
        </authorList>
    </citation>
    <scope>NUCLEOTIDE SEQUENCE [LARGE SCALE GENOMIC DNA]</scope>
    <source>
        <strain evidence="4 5">PCHR</strain>
    </source>
</reference>
<evidence type="ECO:0000313" key="5">
    <source>
        <dbReference type="Proteomes" id="UP000820977"/>
    </source>
</evidence>
<proteinExistence type="predicted"/>
<dbReference type="PROSITE" id="PS51257">
    <property type="entry name" value="PROKAR_LIPOPROTEIN"/>
    <property type="match status" value="1"/>
</dbReference>
<feature type="domain" description="SusF first starch specific CBM" evidence="3">
    <location>
        <begin position="164"/>
        <end position="276"/>
    </location>
</feature>
<feature type="chain" id="PRO_5047505179" evidence="1">
    <location>
        <begin position="19"/>
        <end position="486"/>
    </location>
</feature>
<keyword evidence="1" id="KW-0732">Signal</keyword>
<evidence type="ECO:0000259" key="3">
    <source>
        <dbReference type="Pfam" id="PF26120"/>
    </source>
</evidence>
<sequence length="486" mass="53018">MKKTLLYSLAAFVGLTFASCNGDYDDWTAPQGWGQEDAITLPGFSATVVAGNIDLANPGQDVKVFTLSEAALPEGTELNKTRMIITPTGEAVYNLPQTIEVNNDGAVDSTALQTAVVKAYGKRPEARPFKAHIYSDVMANGQALLVDAGEIDINVVPKAPFISKAYYFIGDFNGWTSDVTELVKYKFTHSGVDVYEDPIFTYTVTTTNANQCWKIIPQENIDANNVWAQGVVGTVRDGSTDTEGALVTENPQAGKFAEPGTYVVTLNMLDYTYTVTKVDTYYMVGGVYGWNADAASKLAFYNESGSKASITTQWTGDANLKIWNRDNIGNWDVAWGSVTDGATDAEGDLINSGANAFVCPEKGAYYTLTIDMAAKKYFWTKLDNQEPQAYTTVSLIGGFNNWGGDVDMQQTASHNWYVRHTFNAGTEMKFRSNHDWSSTNWGGKAESLAGMIYAAETGGDNLNVAAGTYDIYFNDITGKFLFVEVK</sequence>
<evidence type="ECO:0000313" key="4">
    <source>
        <dbReference type="EMBL" id="NPE24336.1"/>
    </source>
</evidence>
<evidence type="ECO:0000256" key="1">
    <source>
        <dbReference type="SAM" id="SignalP"/>
    </source>
</evidence>
<dbReference type="Gene3D" id="2.60.40.3620">
    <property type="match status" value="3"/>
</dbReference>
<dbReference type="Pfam" id="PF26120">
    <property type="entry name" value="CBM_1st_SusF"/>
    <property type="match status" value="1"/>
</dbReference>